<dbReference type="SUPFAM" id="SSF53098">
    <property type="entry name" value="Ribonuclease H-like"/>
    <property type="match status" value="1"/>
</dbReference>
<dbReference type="InterPro" id="IPR012337">
    <property type="entry name" value="RNaseH-like_sf"/>
</dbReference>
<dbReference type="AlphaFoldDB" id="X0U5D9"/>
<dbReference type="PROSITE" id="PS50994">
    <property type="entry name" value="INTEGRASE"/>
    <property type="match status" value="1"/>
</dbReference>
<evidence type="ECO:0000256" key="1">
    <source>
        <dbReference type="SAM" id="MobiDB-lite"/>
    </source>
</evidence>
<dbReference type="InterPro" id="IPR001584">
    <property type="entry name" value="Integrase_cat-core"/>
</dbReference>
<gene>
    <name evidence="3" type="ORF">S01H1_01918</name>
</gene>
<evidence type="ECO:0000259" key="2">
    <source>
        <dbReference type="PROSITE" id="PS50994"/>
    </source>
</evidence>
<organism evidence="3">
    <name type="scientific">marine sediment metagenome</name>
    <dbReference type="NCBI Taxonomy" id="412755"/>
    <lineage>
        <taxon>unclassified sequences</taxon>
        <taxon>metagenomes</taxon>
        <taxon>ecological metagenomes</taxon>
    </lineage>
</organism>
<name>X0U5D9_9ZZZZ</name>
<dbReference type="InterPro" id="IPR036397">
    <property type="entry name" value="RNaseH_sf"/>
</dbReference>
<dbReference type="Gene3D" id="3.30.420.10">
    <property type="entry name" value="Ribonuclease H-like superfamily/Ribonuclease H"/>
    <property type="match status" value="1"/>
</dbReference>
<feature type="region of interest" description="Disordered" evidence="1">
    <location>
        <begin position="156"/>
        <end position="179"/>
    </location>
</feature>
<proteinExistence type="predicted"/>
<evidence type="ECO:0000313" key="3">
    <source>
        <dbReference type="EMBL" id="GAF83720.1"/>
    </source>
</evidence>
<accession>X0U5D9</accession>
<dbReference type="GO" id="GO:0015074">
    <property type="term" value="P:DNA integration"/>
    <property type="evidence" value="ECO:0007669"/>
    <property type="project" value="InterPro"/>
</dbReference>
<dbReference type="GO" id="GO:0003676">
    <property type="term" value="F:nucleic acid binding"/>
    <property type="evidence" value="ECO:0007669"/>
    <property type="project" value="InterPro"/>
</dbReference>
<reference evidence="3" key="1">
    <citation type="journal article" date="2014" name="Front. Microbiol.">
        <title>High frequency of phylogenetically diverse reductive dehalogenase-homologous genes in deep subseafloor sedimentary metagenomes.</title>
        <authorList>
            <person name="Kawai M."/>
            <person name="Futagami T."/>
            <person name="Toyoda A."/>
            <person name="Takaki Y."/>
            <person name="Nishi S."/>
            <person name="Hori S."/>
            <person name="Arai W."/>
            <person name="Tsubouchi T."/>
            <person name="Morono Y."/>
            <person name="Uchiyama I."/>
            <person name="Ito T."/>
            <person name="Fujiyama A."/>
            <person name="Inagaki F."/>
            <person name="Takami H."/>
        </authorList>
    </citation>
    <scope>NUCLEOTIDE SEQUENCE</scope>
    <source>
        <strain evidence="3">Expedition CK06-06</strain>
    </source>
</reference>
<sequence>MSDRTEDGRKLKLLVVIDEYTRECLAIEVARCFTARDVVGVLQYLFAIRGRPGHIRSDNGPEFVAKAVVRWLDQAEVGTLFIAKGSPWENGYVESFNGKLRDELLNRELFLSLEEARWVIDRWRLDYNHHRPHSALEYETPAAFAAGCVLPGIATQSPPAHSHSNEPRFSHSGWYKDRG</sequence>
<dbReference type="EMBL" id="BARS01000878">
    <property type="protein sequence ID" value="GAF83720.1"/>
    <property type="molecule type" value="Genomic_DNA"/>
</dbReference>
<dbReference type="Pfam" id="PF13683">
    <property type="entry name" value="rve_3"/>
    <property type="match status" value="1"/>
</dbReference>
<feature type="compositionally biased region" description="Basic and acidic residues" evidence="1">
    <location>
        <begin position="163"/>
        <end position="179"/>
    </location>
</feature>
<comment type="caution">
    <text evidence="3">The sequence shown here is derived from an EMBL/GenBank/DDBJ whole genome shotgun (WGS) entry which is preliminary data.</text>
</comment>
<dbReference type="PANTHER" id="PTHR47515">
    <property type="entry name" value="LOW CALCIUM RESPONSE LOCUS PROTEIN T"/>
    <property type="match status" value="1"/>
</dbReference>
<protein>
    <recommendedName>
        <fullName evidence="2">Integrase catalytic domain-containing protein</fullName>
    </recommendedName>
</protein>
<dbReference type="PANTHER" id="PTHR47515:SF1">
    <property type="entry name" value="BLR2054 PROTEIN"/>
    <property type="match status" value="1"/>
</dbReference>
<feature type="domain" description="Integrase catalytic" evidence="2">
    <location>
        <begin position="1"/>
        <end position="149"/>
    </location>
</feature>